<dbReference type="Gene3D" id="3.40.50.720">
    <property type="entry name" value="NAD(P)-binding Rossmann-like Domain"/>
    <property type="match status" value="1"/>
</dbReference>
<dbReference type="EC" id="1.1.1.133" evidence="2"/>
<reference evidence="4" key="1">
    <citation type="submission" date="2021-02" db="EMBL/GenBank/DDBJ databases">
        <title>Genome-Resolved Metagenomics of a Microbial Community Performing Photosynthetic Biological Nutrient Removal.</title>
        <authorList>
            <person name="Mcdaniel E.A."/>
        </authorList>
    </citation>
    <scope>NUCLEOTIDE SEQUENCE</scope>
    <source>
        <strain evidence="4">UWPOB_OBS1</strain>
    </source>
</reference>
<dbReference type="CDD" id="cd05254">
    <property type="entry name" value="dTDP_HR_like_SDR_e"/>
    <property type="match status" value="1"/>
</dbReference>
<name>A0A8J7P9H1_9BACT</name>
<sequence>MTEDLKRQKILVTGAGGMLGRALAPCLKKRGHEVVALPKEDLDVTSYAQVGSTLKSVRPELVIHCAAYTKVDQAESEPGLAYLINGYGSENLALAAQALDIPVVYISSDYVFDGEQSSPYTTWDKTRPLSIYGKSKLAGEEAIQRHLNKFYIVRTSWLYGPNGPNFVDTISRMAKEGKPLKVVCDQIGTPTCTLTLSEYLADLIATGRYGVYHATDEGVTNWYEFAKEIVKDLKVEVSPIETKDFPRPATRPKYSVLDKTTLVHTIGKELTPWKKALADYLASVREAQKAASH</sequence>
<dbReference type="NCBIfam" id="TIGR01214">
    <property type="entry name" value="rmlD"/>
    <property type="match status" value="1"/>
</dbReference>
<dbReference type="InterPro" id="IPR029903">
    <property type="entry name" value="RmlD-like-bd"/>
</dbReference>
<dbReference type="Gene3D" id="3.90.25.10">
    <property type="entry name" value="UDP-galactose 4-epimerase, domain 1"/>
    <property type="match status" value="1"/>
</dbReference>
<dbReference type="Proteomes" id="UP000664277">
    <property type="component" value="Unassembled WGS sequence"/>
</dbReference>
<keyword evidence="2 4" id="KW-0560">Oxidoreductase</keyword>
<organism evidence="4 5">
    <name type="scientific">Candidatus Obscuribacter phosphatis</name>
    <dbReference type="NCBI Taxonomy" id="1906157"/>
    <lineage>
        <taxon>Bacteria</taxon>
        <taxon>Bacillati</taxon>
        <taxon>Candidatus Melainabacteria</taxon>
        <taxon>Candidatus Obscuribacterales</taxon>
        <taxon>Candidatus Obscuribacteraceae</taxon>
        <taxon>Candidatus Obscuribacter</taxon>
    </lineage>
</organism>
<evidence type="ECO:0000256" key="2">
    <source>
        <dbReference type="RuleBase" id="RU364082"/>
    </source>
</evidence>
<dbReference type="UniPathway" id="UPA00124"/>
<keyword evidence="2" id="KW-0521">NADP</keyword>
<dbReference type="PANTHER" id="PTHR10491:SF4">
    <property type="entry name" value="METHIONINE ADENOSYLTRANSFERASE 2 SUBUNIT BETA"/>
    <property type="match status" value="1"/>
</dbReference>
<protein>
    <recommendedName>
        <fullName evidence="2">dTDP-4-dehydrorhamnose reductase</fullName>
        <ecNumber evidence="2">1.1.1.133</ecNumber>
    </recommendedName>
</protein>
<dbReference type="InterPro" id="IPR005913">
    <property type="entry name" value="dTDP_dehydrorham_reduct"/>
</dbReference>
<evidence type="ECO:0000313" key="5">
    <source>
        <dbReference type="Proteomes" id="UP000664277"/>
    </source>
</evidence>
<accession>A0A8J7P9H1</accession>
<evidence type="ECO:0000259" key="3">
    <source>
        <dbReference type="Pfam" id="PF04321"/>
    </source>
</evidence>
<dbReference type="FunFam" id="3.40.50.720:FF:000159">
    <property type="entry name" value="dTDP-4-dehydrorhamnose reductase"/>
    <property type="match status" value="1"/>
</dbReference>
<dbReference type="SUPFAM" id="SSF51735">
    <property type="entry name" value="NAD(P)-binding Rossmann-fold domains"/>
    <property type="match status" value="1"/>
</dbReference>
<evidence type="ECO:0000256" key="1">
    <source>
        <dbReference type="ARBA" id="ARBA00010944"/>
    </source>
</evidence>
<feature type="domain" description="RmlD-like substrate binding" evidence="3">
    <location>
        <begin position="9"/>
        <end position="284"/>
    </location>
</feature>
<evidence type="ECO:0000313" key="4">
    <source>
        <dbReference type="EMBL" id="MBN8661591.1"/>
    </source>
</evidence>
<comment type="function">
    <text evidence="2">Catalyzes the reduction of dTDP-6-deoxy-L-lyxo-4-hexulose to yield dTDP-L-rhamnose.</text>
</comment>
<dbReference type="Pfam" id="PF04321">
    <property type="entry name" value="RmlD_sub_bind"/>
    <property type="match status" value="1"/>
</dbReference>
<comment type="similarity">
    <text evidence="1 2">Belongs to the dTDP-4-dehydrorhamnose reductase family.</text>
</comment>
<comment type="caution">
    <text evidence="4">The sequence shown here is derived from an EMBL/GenBank/DDBJ whole genome shotgun (WGS) entry which is preliminary data.</text>
</comment>
<dbReference type="GO" id="GO:0005829">
    <property type="term" value="C:cytosol"/>
    <property type="evidence" value="ECO:0007669"/>
    <property type="project" value="TreeGrafter"/>
</dbReference>
<dbReference type="EMBL" id="JAFLCK010000022">
    <property type="protein sequence ID" value="MBN8661591.1"/>
    <property type="molecule type" value="Genomic_DNA"/>
</dbReference>
<dbReference type="PANTHER" id="PTHR10491">
    <property type="entry name" value="DTDP-4-DEHYDRORHAMNOSE REDUCTASE"/>
    <property type="match status" value="1"/>
</dbReference>
<dbReference type="GO" id="GO:0008831">
    <property type="term" value="F:dTDP-4-dehydrorhamnose reductase activity"/>
    <property type="evidence" value="ECO:0007669"/>
    <property type="project" value="UniProtKB-EC"/>
</dbReference>
<dbReference type="GO" id="GO:0019305">
    <property type="term" value="P:dTDP-rhamnose biosynthetic process"/>
    <property type="evidence" value="ECO:0007669"/>
    <property type="project" value="UniProtKB-UniPathway"/>
</dbReference>
<gene>
    <name evidence="4" type="primary">rfbD</name>
    <name evidence="4" type="ORF">J0M35_14595</name>
</gene>
<proteinExistence type="inferred from homology"/>
<dbReference type="InterPro" id="IPR036291">
    <property type="entry name" value="NAD(P)-bd_dom_sf"/>
</dbReference>
<comment type="pathway">
    <text evidence="2">Carbohydrate biosynthesis; dTDP-L-rhamnose biosynthesis.</text>
</comment>
<dbReference type="AlphaFoldDB" id="A0A8J7P9H1"/>